<dbReference type="OrthoDB" id="10050996at2759"/>
<evidence type="ECO:0000256" key="2">
    <source>
        <dbReference type="SAM" id="MobiDB-lite"/>
    </source>
</evidence>
<evidence type="ECO:0000313" key="3">
    <source>
        <dbReference type="EMBL" id="CAH1275363.1"/>
    </source>
</evidence>
<reference evidence="3" key="1">
    <citation type="submission" date="2022-01" db="EMBL/GenBank/DDBJ databases">
        <authorList>
            <person name="Braso-Vives M."/>
        </authorList>
    </citation>
    <scope>NUCLEOTIDE SEQUENCE</scope>
</reference>
<comment type="caution">
    <text evidence="3">The sequence shown here is derived from an EMBL/GenBank/DDBJ whole genome shotgun (WGS) entry which is preliminary data.</text>
</comment>
<dbReference type="Pfam" id="PF06918">
    <property type="entry name" value="DUF1280"/>
    <property type="match status" value="1"/>
</dbReference>
<evidence type="ECO:0000256" key="1">
    <source>
        <dbReference type="SAM" id="Coils"/>
    </source>
</evidence>
<evidence type="ECO:0000313" key="4">
    <source>
        <dbReference type="Proteomes" id="UP000838412"/>
    </source>
</evidence>
<keyword evidence="1" id="KW-0175">Coiled coil</keyword>
<dbReference type="InterPro" id="IPR009689">
    <property type="entry name" value="DUF1280"/>
</dbReference>
<feature type="region of interest" description="Disordered" evidence="2">
    <location>
        <begin position="649"/>
        <end position="671"/>
    </location>
</feature>
<keyword evidence="4" id="KW-1185">Reference proteome</keyword>
<dbReference type="AlphaFoldDB" id="A0A8S4MMU4"/>
<dbReference type="PANTHER" id="PTHR31424">
    <property type="entry name" value="PROTEIN CBG23806"/>
    <property type="match status" value="1"/>
</dbReference>
<accession>A0A8S4MMU4</accession>
<proteinExistence type="predicted"/>
<feature type="coiled-coil region" evidence="1">
    <location>
        <begin position="378"/>
        <end position="405"/>
    </location>
</feature>
<name>A0A8S4MMU4_BRALA</name>
<dbReference type="PANTHER" id="PTHR31424:SF6">
    <property type="match status" value="1"/>
</dbReference>
<sequence length="671" mass="75166">MQGVRDQVSRGDPAALMKEELKIHSRHELQKMLQELKLDQVRIPTGHLLAAKVDIGMNWNQCRKLRRWLKGYGVSMESEKASRAVATQLLSKIPTIAEKLPFSVKGAKDSTVELLPCAYVISLQDAIFDNLKRNQTAGTLTWHAGKIPEKEIWVKVGGDHGGGSFKMAFQILNKERPNSKSNTTVFCIFNAKDSRENLNLATSRFATEIKDLQQLKWTCQDGNEFSLRLFPAGDYAYLCLWYGLSGACGTHPCLWCDITLDEIKDTDNCRLIIPPRNLESLAENHKKFLLEGKGNLKLAKKYHNAIAPVMFEVPIDQVVVPGLHISLGIYLKLFKLMESELHDIDLKLQTYLSTVLDEGEVTKEELLADEHLGKFKAYVAAIDEARGLDEKADALEEKLEQEENQLGWQAFTDLVEPSADTDMADAEFEKACSAIKDLCVEKDKLRKGAAELRQKASVKVGQGPITSELDPALQELHVQRQAYHSGSFIGNHVNTMLQDESIKKLTAVITSVVTDIMERYDDLPLTLVPKARETAQKYRQLFELFASCHKKYSHAGQMDDSAIDELGTAITAFMTYYREKVPNGSVPIKMHMLEHHVVPCVRKWRFGLGFLGEQGLEQVHALFNNIGRTTSGIADPVAKLNSTLKNHLIGVSPDHTGGVPDPVPRKKRKEN</sequence>
<dbReference type="Proteomes" id="UP000838412">
    <property type="component" value="Unassembled WGS sequence"/>
</dbReference>
<protein>
    <submittedName>
        <fullName evidence="3">Hypp9350 protein</fullName>
    </submittedName>
</protein>
<dbReference type="EMBL" id="CAKMNS010000032">
    <property type="protein sequence ID" value="CAH1275363.1"/>
    <property type="molecule type" value="Genomic_DNA"/>
</dbReference>
<gene>
    <name evidence="3" type="primary">Hypp9350</name>
    <name evidence="3" type="ORF">BLAG_LOCUS25740</name>
</gene>
<organism evidence="3 4">
    <name type="scientific">Branchiostoma lanceolatum</name>
    <name type="common">Common lancelet</name>
    <name type="synonym">Amphioxus lanceolatum</name>
    <dbReference type="NCBI Taxonomy" id="7740"/>
    <lineage>
        <taxon>Eukaryota</taxon>
        <taxon>Metazoa</taxon>
        <taxon>Chordata</taxon>
        <taxon>Cephalochordata</taxon>
        <taxon>Leptocardii</taxon>
        <taxon>Amphioxiformes</taxon>
        <taxon>Branchiostomatidae</taxon>
        <taxon>Branchiostoma</taxon>
    </lineage>
</organism>